<feature type="compositionally biased region" description="Basic and acidic residues" evidence="1">
    <location>
        <begin position="31"/>
        <end position="44"/>
    </location>
</feature>
<dbReference type="EMBL" id="JRPN01000032">
    <property type="protein sequence ID" value="KGT74461.1"/>
    <property type="molecule type" value="Genomic_DNA"/>
</dbReference>
<comment type="caution">
    <text evidence="2">The sequence shown here is derived from an EMBL/GenBank/DDBJ whole genome shotgun (WGS) entry which is preliminary data.</text>
</comment>
<accession>A0A0A3XMT6</accession>
<feature type="region of interest" description="Disordered" evidence="1">
    <location>
        <begin position="1"/>
        <end position="46"/>
    </location>
</feature>
<dbReference type="Proteomes" id="UP000030377">
    <property type="component" value="Unassembled WGS sequence"/>
</dbReference>
<proteinExistence type="predicted"/>
<protein>
    <submittedName>
        <fullName evidence="2">Uncharacterized protein</fullName>
    </submittedName>
</protein>
<sequence length="122" mass="13795">MSPLSHHLRSGSARAYRAHRTRRDSTCSTCRKADDNEPPTEHRNPRSIRGVRIAWLLAAAGRHDGPSQATIDARRSHVIRRFVNIDRLSDVGCADRSCCMRDSRRLLLMQQSSGPRGISFCR</sequence>
<evidence type="ECO:0000256" key="1">
    <source>
        <dbReference type="SAM" id="MobiDB-lite"/>
    </source>
</evidence>
<reference evidence="2 3" key="1">
    <citation type="submission" date="2014-09" db="EMBL/GenBank/DDBJ databases">
        <title>Draft genome of Bradyrhizobium japonicum Is-34.</title>
        <authorList>
            <person name="Tsurumaru H."/>
            <person name="Yamakawa T."/>
            <person name="Hashimoto S."/>
            <person name="Okizaki K."/>
            <person name="Kanesaki Y."/>
            <person name="Yoshikawa H."/>
            <person name="Yajima S."/>
        </authorList>
    </citation>
    <scope>NUCLEOTIDE SEQUENCE [LARGE SCALE GENOMIC DNA]</scope>
    <source>
        <strain evidence="2 3">Is-34</strain>
    </source>
</reference>
<name>A0A0A3XMT6_BRAJP</name>
<dbReference type="PATRIC" id="fig|375.38.peg.8584"/>
<evidence type="ECO:0000313" key="3">
    <source>
        <dbReference type="Proteomes" id="UP000030377"/>
    </source>
</evidence>
<dbReference type="OrthoDB" id="8232663at2"/>
<evidence type="ECO:0000313" key="2">
    <source>
        <dbReference type="EMBL" id="KGT74461.1"/>
    </source>
</evidence>
<gene>
    <name evidence="2" type="ORF">MA20_38960</name>
</gene>
<organism evidence="2 3">
    <name type="scientific">Bradyrhizobium japonicum</name>
    <dbReference type="NCBI Taxonomy" id="375"/>
    <lineage>
        <taxon>Bacteria</taxon>
        <taxon>Pseudomonadati</taxon>
        <taxon>Pseudomonadota</taxon>
        <taxon>Alphaproteobacteria</taxon>
        <taxon>Hyphomicrobiales</taxon>
        <taxon>Nitrobacteraceae</taxon>
        <taxon>Bradyrhizobium</taxon>
    </lineage>
</organism>
<dbReference type="AlphaFoldDB" id="A0A0A3XMT6"/>
<dbReference type="KEGG" id="bjp:RN69_39700"/>